<protein>
    <submittedName>
        <fullName evidence="2">Uncharacterized protein</fullName>
    </submittedName>
</protein>
<keyword evidence="3" id="KW-1185">Reference proteome</keyword>
<reference evidence="2 3" key="1">
    <citation type="submission" date="2019-10" db="EMBL/GenBank/DDBJ databases">
        <authorList>
            <person name="Palmer J.M."/>
        </authorList>
    </citation>
    <scope>NUCLEOTIDE SEQUENCE [LARGE SCALE GENOMIC DNA]</scope>
    <source>
        <strain evidence="2 3">TWF694</strain>
    </source>
</reference>
<accession>A0AAV9XF90</accession>
<name>A0AAV9XF90_9PEZI</name>
<feature type="signal peptide" evidence="1">
    <location>
        <begin position="1"/>
        <end position="16"/>
    </location>
</feature>
<organism evidence="2 3">
    <name type="scientific">Orbilia ellipsospora</name>
    <dbReference type="NCBI Taxonomy" id="2528407"/>
    <lineage>
        <taxon>Eukaryota</taxon>
        <taxon>Fungi</taxon>
        <taxon>Dikarya</taxon>
        <taxon>Ascomycota</taxon>
        <taxon>Pezizomycotina</taxon>
        <taxon>Orbiliomycetes</taxon>
        <taxon>Orbiliales</taxon>
        <taxon>Orbiliaceae</taxon>
        <taxon>Orbilia</taxon>
    </lineage>
</organism>
<proteinExistence type="predicted"/>
<sequence>MLFAVTLGLFAAGTVAIPAASSMICNADNCLRAVRATQRMPTGAIDCSSYFRTTVTPAVVTVTATTTAHVTATVTNNVIETDTIFQTATYTLHTTTIETIPVTTTTQVTQYSAGIAKRQQTVIPSVIPLYASACSGAVRYSSACSCIGVTATTITTVGKTVTVTVDTIVTDSTKTVTTTVGTDSVTIVDFTVTTVQTDATATQYITVATTTAITYIGLQDRFYLQIQDSGLVGQYLYTSSSGRIAAGLSNQHTPEIFYIQNGNLYANGQPASTIGGWIATYGASQVILPSSGIALGYDNVPVAIDGDDFTFFLVTDENTAAKSWICVDEPEWGGVSGLALSLPSNTYLKYTVYCTLVTFKAVPVPF</sequence>
<dbReference type="AlphaFoldDB" id="A0AAV9XF90"/>
<feature type="chain" id="PRO_5043889079" evidence="1">
    <location>
        <begin position="17"/>
        <end position="366"/>
    </location>
</feature>
<comment type="caution">
    <text evidence="2">The sequence shown here is derived from an EMBL/GenBank/DDBJ whole genome shotgun (WGS) entry which is preliminary data.</text>
</comment>
<evidence type="ECO:0000313" key="2">
    <source>
        <dbReference type="EMBL" id="KAK6540775.1"/>
    </source>
</evidence>
<evidence type="ECO:0000256" key="1">
    <source>
        <dbReference type="SAM" id="SignalP"/>
    </source>
</evidence>
<gene>
    <name evidence="2" type="ORF">TWF694_008165</name>
</gene>
<keyword evidence="1" id="KW-0732">Signal</keyword>
<dbReference type="EMBL" id="JAVHJO010000004">
    <property type="protein sequence ID" value="KAK6540775.1"/>
    <property type="molecule type" value="Genomic_DNA"/>
</dbReference>
<dbReference type="Proteomes" id="UP001365542">
    <property type="component" value="Unassembled WGS sequence"/>
</dbReference>
<evidence type="ECO:0000313" key="3">
    <source>
        <dbReference type="Proteomes" id="UP001365542"/>
    </source>
</evidence>